<dbReference type="InterPro" id="IPR049899">
    <property type="entry name" value="Znf_C2HC_C3H"/>
</dbReference>
<evidence type="ECO:0000256" key="2">
    <source>
        <dbReference type="ARBA" id="ARBA00022737"/>
    </source>
</evidence>
<accession>D8LBF1</accession>
<dbReference type="Proteomes" id="UP000002630">
    <property type="component" value="Linkage Group LG01"/>
</dbReference>
<evidence type="ECO:0000259" key="7">
    <source>
        <dbReference type="PROSITE" id="PS52027"/>
    </source>
</evidence>
<dbReference type="OrthoDB" id="265955at2759"/>
<dbReference type="InParanoid" id="D8LBF1"/>
<keyword evidence="1" id="KW-0479">Metal-binding</keyword>
<dbReference type="eggNOG" id="ENOG502QWEF">
    <property type="taxonomic scope" value="Eukaryota"/>
</dbReference>
<feature type="compositionally biased region" description="Basic and acidic residues" evidence="6">
    <location>
        <begin position="47"/>
        <end position="59"/>
    </location>
</feature>
<feature type="compositionally biased region" description="Basic and acidic residues" evidence="6">
    <location>
        <begin position="158"/>
        <end position="167"/>
    </location>
</feature>
<proteinExistence type="predicted"/>
<keyword evidence="2" id="KW-0677">Repeat</keyword>
<dbReference type="Pfam" id="PF13913">
    <property type="entry name" value="zf-C2HC_2"/>
    <property type="match status" value="2"/>
</dbReference>
<sequence length="190" mass="20396">MESGSAAWGGGEGRGPKVRICYVCGRGYGLSSYEIHLKQCKAKWEATQERLPKSERKPLPQEPDAGDPLGGKGSLEAQNEAATQVFNTESLEACANCGRTFLKERLIIHQKSCTSSSPAKRVGAARLSSSDELPTTTVHRPRTSRKSKTAPGHSSGAQRDESVGTIRETKVFGKRRLNATVASISCSACM</sequence>
<keyword evidence="3 5" id="KW-0863">Zinc-finger</keyword>
<dbReference type="AlphaFoldDB" id="D8LBF1"/>
<protein>
    <recommendedName>
        <fullName evidence="7">C2HC/C3H-type domain-containing protein</fullName>
    </recommendedName>
</protein>
<evidence type="ECO:0000256" key="5">
    <source>
        <dbReference type="PROSITE-ProRule" id="PRU01371"/>
    </source>
</evidence>
<name>D8LBF1_ECTSI</name>
<feature type="compositionally biased region" description="Polar residues" evidence="6">
    <location>
        <begin position="127"/>
        <end position="138"/>
    </location>
</feature>
<dbReference type="InterPro" id="IPR026319">
    <property type="entry name" value="ZC2HC1A/B-like"/>
</dbReference>
<dbReference type="EMBL" id="FN649726">
    <property type="protein sequence ID" value="CBN76660.1"/>
    <property type="molecule type" value="Genomic_DNA"/>
</dbReference>
<evidence type="ECO:0000256" key="6">
    <source>
        <dbReference type="SAM" id="MobiDB-lite"/>
    </source>
</evidence>
<evidence type="ECO:0000313" key="9">
    <source>
        <dbReference type="Proteomes" id="UP000002630"/>
    </source>
</evidence>
<feature type="compositionally biased region" description="Basic residues" evidence="6">
    <location>
        <begin position="139"/>
        <end position="148"/>
    </location>
</feature>
<keyword evidence="4" id="KW-0862">Zinc</keyword>
<dbReference type="PROSITE" id="PS52027">
    <property type="entry name" value="ZF_C2HC_C3H"/>
    <property type="match status" value="1"/>
</dbReference>
<feature type="domain" description="C2HC/C3H-type" evidence="7">
    <location>
        <begin position="90"/>
        <end position="119"/>
    </location>
</feature>
<dbReference type="GO" id="GO:0008270">
    <property type="term" value="F:zinc ion binding"/>
    <property type="evidence" value="ECO:0007669"/>
    <property type="project" value="UniProtKB-KW"/>
</dbReference>
<dbReference type="EMBL" id="FN647682">
    <property type="protein sequence ID" value="CBN76660.1"/>
    <property type="molecule type" value="Genomic_DNA"/>
</dbReference>
<keyword evidence="9" id="KW-1185">Reference proteome</keyword>
<evidence type="ECO:0000313" key="8">
    <source>
        <dbReference type="EMBL" id="CBN76660.1"/>
    </source>
</evidence>
<evidence type="ECO:0000256" key="4">
    <source>
        <dbReference type="ARBA" id="ARBA00022833"/>
    </source>
</evidence>
<organism evidence="8 9">
    <name type="scientific">Ectocarpus siliculosus</name>
    <name type="common">Brown alga</name>
    <name type="synonym">Conferva siliculosa</name>
    <dbReference type="NCBI Taxonomy" id="2880"/>
    <lineage>
        <taxon>Eukaryota</taxon>
        <taxon>Sar</taxon>
        <taxon>Stramenopiles</taxon>
        <taxon>Ochrophyta</taxon>
        <taxon>PX clade</taxon>
        <taxon>Phaeophyceae</taxon>
        <taxon>Ectocarpales</taxon>
        <taxon>Ectocarpaceae</taxon>
        <taxon>Ectocarpus</taxon>
    </lineage>
</organism>
<feature type="region of interest" description="Disordered" evidence="6">
    <location>
        <begin position="47"/>
        <end position="74"/>
    </location>
</feature>
<gene>
    <name evidence="8" type="ORF">Esi_0000_0410</name>
</gene>
<evidence type="ECO:0000256" key="1">
    <source>
        <dbReference type="ARBA" id="ARBA00022723"/>
    </source>
</evidence>
<reference evidence="8 9" key="1">
    <citation type="journal article" date="2010" name="Nature">
        <title>The Ectocarpus genome and the independent evolution of multicellularity in brown algae.</title>
        <authorList>
            <person name="Cock J.M."/>
            <person name="Sterck L."/>
            <person name="Rouze P."/>
            <person name="Scornet D."/>
            <person name="Allen A.E."/>
            <person name="Amoutzias G."/>
            <person name="Anthouard V."/>
            <person name="Artiguenave F."/>
            <person name="Aury J.M."/>
            <person name="Badger J.H."/>
            <person name="Beszteri B."/>
            <person name="Billiau K."/>
            <person name="Bonnet E."/>
            <person name="Bothwell J.H."/>
            <person name="Bowler C."/>
            <person name="Boyen C."/>
            <person name="Brownlee C."/>
            <person name="Carrano C.J."/>
            <person name="Charrier B."/>
            <person name="Cho G.Y."/>
            <person name="Coelho S.M."/>
            <person name="Collen J."/>
            <person name="Corre E."/>
            <person name="Da Silva C."/>
            <person name="Delage L."/>
            <person name="Delaroque N."/>
            <person name="Dittami S.M."/>
            <person name="Doulbeau S."/>
            <person name="Elias M."/>
            <person name="Farnham G."/>
            <person name="Gachon C.M."/>
            <person name="Gschloessl B."/>
            <person name="Heesch S."/>
            <person name="Jabbari K."/>
            <person name="Jubin C."/>
            <person name="Kawai H."/>
            <person name="Kimura K."/>
            <person name="Kloareg B."/>
            <person name="Kupper F.C."/>
            <person name="Lang D."/>
            <person name="Le Bail A."/>
            <person name="Leblanc C."/>
            <person name="Lerouge P."/>
            <person name="Lohr M."/>
            <person name="Lopez P.J."/>
            <person name="Martens C."/>
            <person name="Maumus F."/>
            <person name="Michel G."/>
            <person name="Miranda-Saavedra D."/>
            <person name="Morales J."/>
            <person name="Moreau H."/>
            <person name="Motomura T."/>
            <person name="Nagasato C."/>
            <person name="Napoli C.A."/>
            <person name="Nelson D.R."/>
            <person name="Nyvall-Collen P."/>
            <person name="Peters A.F."/>
            <person name="Pommier C."/>
            <person name="Potin P."/>
            <person name="Poulain J."/>
            <person name="Quesneville H."/>
            <person name="Read B."/>
            <person name="Rensing S.A."/>
            <person name="Ritter A."/>
            <person name="Rousvoal S."/>
            <person name="Samanta M."/>
            <person name="Samson G."/>
            <person name="Schroeder D.C."/>
            <person name="Segurens B."/>
            <person name="Strittmatter M."/>
            <person name="Tonon T."/>
            <person name="Tregear J.W."/>
            <person name="Valentin K."/>
            <person name="von Dassow P."/>
            <person name="Yamagishi T."/>
            <person name="Van de Peer Y."/>
            <person name="Wincker P."/>
        </authorList>
    </citation>
    <scope>NUCLEOTIDE SEQUENCE [LARGE SCALE GENOMIC DNA]</scope>
    <source>
        <strain evidence="9">Ec32 / CCAP1310/4</strain>
    </source>
</reference>
<feature type="region of interest" description="Disordered" evidence="6">
    <location>
        <begin position="118"/>
        <end position="167"/>
    </location>
</feature>
<dbReference type="Gene3D" id="3.30.160.60">
    <property type="entry name" value="Classic Zinc Finger"/>
    <property type="match status" value="2"/>
</dbReference>
<dbReference type="PANTHER" id="PTHR13555">
    <property type="entry name" value="C2H2 ZINC FINGER CGI-62-RELATED"/>
    <property type="match status" value="1"/>
</dbReference>
<evidence type="ECO:0000256" key="3">
    <source>
        <dbReference type="ARBA" id="ARBA00022771"/>
    </source>
</evidence>